<dbReference type="EC" id="6.5.1.1" evidence="2"/>
<dbReference type="PANTHER" id="PTHR45674:SF4">
    <property type="entry name" value="DNA LIGASE 1"/>
    <property type="match status" value="1"/>
</dbReference>
<dbReference type="PROSITE" id="PS00697">
    <property type="entry name" value="DNA_LIGASE_A1"/>
    <property type="match status" value="1"/>
</dbReference>
<comment type="similarity">
    <text evidence="1">Belongs to the ATP-dependent DNA ligase family.</text>
</comment>
<evidence type="ECO:0000256" key="4">
    <source>
        <dbReference type="ARBA" id="ARBA00034003"/>
    </source>
</evidence>
<evidence type="ECO:0000256" key="1">
    <source>
        <dbReference type="ARBA" id="ARBA00007572"/>
    </source>
</evidence>
<dbReference type="InterPro" id="IPR014146">
    <property type="entry name" value="LigD_ligase_dom"/>
</dbReference>
<dbReference type="PROSITE" id="PS50160">
    <property type="entry name" value="DNA_LIGASE_A3"/>
    <property type="match status" value="1"/>
</dbReference>
<comment type="caution">
    <text evidence="6">The sequence shown here is derived from an EMBL/GenBank/DDBJ whole genome shotgun (WGS) entry which is preliminary data.</text>
</comment>
<dbReference type="GO" id="GO:0006310">
    <property type="term" value="P:DNA recombination"/>
    <property type="evidence" value="ECO:0007669"/>
    <property type="project" value="InterPro"/>
</dbReference>
<protein>
    <recommendedName>
        <fullName evidence="2">DNA ligase (ATP)</fullName>
        <ecNumber evidence="2">6.5.1.1</ecNumber>
    </recommendedName>
</protein>
<dbReference type="Pfam" id="PF04679">
    <property type="entry name" value="DNA_ligase_A_C"/>
    <property type="match status" value="1"/>
</dbReference>
<dbReference type="GO" id="GO:0005524">
    <property type="term" value="F:ATP binding"/>
    <property type="evidence" value="ECO:0007669"/>
    <property type="project" value="InterPro"/>
</dbReference>
<evidence type="ECO:0000313" key="6">
    <source>
        <dbReference type="EMBL" id="MDQ1104930.1"/>
    </source>
</evidence>
<evidence type="ECO:0000313" key="7">
    <source>
        <dbReference type="Proteomes" id="UP001239215"/>
    </source>
</evidence>
<feature type="domain" description="ATP-dependent DNA ligase family profile" evidence="5">
    <location>
        <begin position="106"/>
        <end position="248"/>
    </location>
</feature>
<dbReference type="EMBL" id="JAUTAN010000001">
    <property type="protein sequence ID" value="MDQ1104930.1"/>
    <property type="molecule type" value="Genomic_DNA"/>
</dbReference>
<dbReference type="SUPFAM" id="SSF50249">
    <property type="entry name" value="Nucleic acid-binding proteins"/>
    <property type="match status" value="1"/>
</dbReference>
<comment type="catalytic activity">
    <reaction evidence="4">
        <text>ATP + (deoxyribonucleotide)n-3'-hydroxyl + 5'-phospho-(deoxyribonucleotide)m = (deoxyribonucleotide)n+m + AMP + diphosphate.</text>
        <dbReference type="EC" id="6.5.1.1"/>
    </reaction>
</comment>
<dbReference type="GO" id="GO:0006281">
    <property type="term" value="P:DNA repair"/>
    <property type="evidence" value="ECO:0007669"/>
    <property type="project" value="InterPro"/>
</dbReference>
<dbReference type="Gene3D" id="3.30.1490.70">
    <property type="match status" value="1"/>
</dbReference>
<dbReference type="Proteomes" id="UP001239215">
    <property type="component" value="Unassembled WGS sequence"/>
</dbReference>
<evidence type="ECO:0000259" key="5">
    <source>
        <dbReference type="PROSITE" id="PS50160"/>
    </source>
</evidence>
<sequence>MPAPLRPMLATRGDVVPAGDAWLHEVKWDGMRVLVHLDGTGGLRLESRNGNVVTAAYPELHGLVDAVAGRSAVLDGEVVAFDEAGRPSFAVLAERIHERRAARVAAHVAARPVTFVAFDLLALDGRDLTVRPLERRQRRLTSVLEFDGAAPWTQSTTYDDGPTLLAETERLGLEGIVSKRRDAPYRPGVRSRDWLKFPHRRRESYVVGGWRPETGTRDRLGALLVGTPTPDGLLYRGRVGSGIGGRAGRDLRALLDPLARPTSPFDDEVPREDALGTTWLEPTVVVDVEALGTIGSPGGSGARLRQPTYRGVRSDLGAEDL</sequence>
<dbReference type="Pfam" id="PF01068">
    <property type="entry name" value="DNA_ligase_A_M"/>
    <property type="match status" value="1"/>
</dbReference>
<proteinExistence type="inferred from homology"/>
<dbReference type="GO" id="GO:0003910">
    <property type="term" value="F:DNA ligase (ATP) activity"/>
    <property type="evidence" value="ECO:0007669"/>
    <property type="project" value="UniProtKB-EC"/>
</dbReference>
<dbReference type="InterPro" id="IPR016059">
    <property type="entry name" value="DNA_ligase_ATP-dep_CS"/>
</dbReference>
<dbReference type="Gene3D" id="3.30.470.30">
    <property type="entry name" value="DNA ligase/mRNA capping enzyme"/>
    <property type="match status" value="1"/>
</dbReference>
<dbReference type="InterPro" id="IPR050191">
    <property type="entry name" value="ATP-dep_DNA_ligase"/>
</dbReference>
<accession>A0AAJ1TZR4</accession>
<dbReference type="SUPFAM" id="SSF56091">
    <property type="entry name" value="DNA ligase/mRNA capping enzyme, catalytic domain"/>
    <property type="match status" value="1"/>
</dbReference>
<dbReference type="CDD" id="cd07906">
    <property type="entry name" value="Adenylation_DNA_ligase_LigD_LigC"/>
    <property type="match status" value="1"/>
</dbReference>
<dbReference type="InterPro" id="IPR012310">
    <property type="entry name" value="DNA_ligase_ATP-dep_cent"/>
</dbReference>
<reference evidence="6" key="1">
    <citation type="submission" date="2023-07" db="EMBL/GenBank/DDBJ databases">
        <title>Functional and genomic diversity of the sorghum phyllosphere microbiome.</title>
        <authorList>
            <person name="Shade A."/>
        </authorList>
    </citation>
    <scope>NUCLEOTIDE SEQUENCE</scope>
    <source>
        <strain evidence="6">SORGH_AS_1067</strain>
    </source>
</reference>
<dbReference type="Gene3D" id="2.40.50.140">
    <property type="entry name" value="Nucleic acid-binding proteins"/>
    <property type="match status" value="1"/>
</dbReference>
<gene>
    <name evidence="6" type="ORF">QE405_002214</name>
</gene>
<dbReference type="PANTHER" id="PTHR45674">
    <property type="entry name" value="DNA LIGASE 1/3 FAMILY MEMBER"/>
    <property type="match status" value="1"/>
</dbReference>
<name>A0AAJ1TZR4_9ACTN</name>
<dbReference type="InterPro" id="IPR012309">
    <property type="entry name" value="DNA_ligase_ATP-dep_C"/>
</dbReference>
<dbReference type="RefSeq" id="WP_307200709.1">
    <property type="nucleotide sequence ID" value="NZ_JAUTAN010000001.1"/>
</dbReference>
<dbReference type="AlphaFoldDB" id="A0AAJ1TZR4"/>
<keyword evidence="3 6" id="KW-0436">Ligase</keyword>
<dbReference type="InterPro" id="IPR012340">
    <property type="entry name" value="NA-bd_OB-fold"/>
</dbReference>
<dbReference type="CDD" id="cd07971">
    <property type="entry name" value="OBF_DNA_ligase_LigD"/>
    <property type="match status" value="1"/>
</dbReference>
<dbReference type="NCBIfam" id="TIGR02779">
    <property type="entry name" value="NHEJ_ligase_lig"/>
    <property type="match status" value="1"/>
</dbReference>
<evidence type="ECO:0000256" key="2">
    <source>
        <dbReference type="ARBA" id="ARBA00012727"/>
    </source>
</evidence>
<evidence type="ECO:0000256" key="3">
    <source>
        <dbReference type="ARBA" id="ARBA00022598"/>
    </source>
</evidence>
<organism evidence="6 7">
    <name type="scientific">Nocardioides zeae</name>
    <dbReference type="NCBI Taxonomy" id="1457234"/>
    <lineage>
        <taxon>Bacteria</taxon>
        <taxon>Bacillati</taxon>
        <taxon>Actinomycetota</taxon>
        <taxon>Actinomycetes</taxon>
        <taxon>Propionibacteriales</taxon>
        <taxon>Nocardioidaceae</taxon>
        <taxon>Nocardioides</taxon>
    </lineage>
</organism>